<gene>
    <name evidence="1" type="ORF">DL239_21370</name>
</gene>
<evidence type="ECO:0008006" key="3">
    <source>
        <dbReference type="Google" id="ProtNLM"/>
    </source>
</evidence>
<evidence type="ECO:0000313" key="1">
    <source>
        <dbReference type="EMBL" id="NIZ63510.1"/>
    </source>
</evidence>
<protein>
    <recommendedName>
        <fullName evidence="3">DNA-directed DNA polymerase family A palm domain-containing protein</fullName>
    </recommendedName>
</protein>
<dbReference type="RefSeq" id="WP_206188593.1">
    <property type="nucleotide sequence ID" value="NZ_QHLQ01000055.1"/>
</dbReference>
<reference evidence="1 2" key="1">
    <citation type="submission" date="2018-05" db="EMBL/GenBank/DDBJ databases">
        <authorList>
            <person name="Zhang Y.-J."/>
        </authorList>
    </citation>
    <scope>NUCLEOTIDE SEQUENCE [LARGE SCALE GENOMIC DNA]</scope>
    <source>
        <strain evidence="1 2">CY04</strain>
    </source>
</reference>
<comment type="caution">
    <text evidence="1">The sequence shown here is derived from an EMBL/GenBank/DDBJ whole genome shotgun (WGS) entry which is preliminary data.</text>
</comment>
<name>A0ABX0WGL6_9RHOB</name>
<proteinExistence type="predicted"/>
<evidence type="ECO:0000313" key="2">
    <source>
        <dbReference type="Proteomes" id="UP001429564"/>
    </source>
</evidence>
<organism evidence="1 2">
    <name type="scientific">Parasedimentitalea denitrificans</name>
    <dbReference type="NCBI Taxonomy" id="2211118"/>
    <lineage>
        <taxon>Bacteria</taxon>
        <taxon>Pseudomonadati</taxon>
        <taxon>Pseudomonadota</taxon>
        <taxon>Alphaproteobacteria</taxon>
        <taxon>Rhodobacterales</taxon>
        <taxon>Paracoccaceae</taxon>
        <taxon>Parasedimentitalea</taxon>
    </lineage>
</organism>
<sequence length="500" mass="56768">LTMSKIEDPWHSRPIDVHRWSEHPEVKEFVGRIWDKYLPAEVVGKSGPKPKMAFRKQLRVLILDLYVAWLDDPELCIGVKLDVNAWKTGSRYNALHLSKKMIPIIYALCEAGLIDLAKGSHGSEGARGNRTTRIRASEGLQEWFAEAKFGRDDVGRAENEEVIFMKDDSKKQIEYADSPDTNRMREDLQAYNKLITGSFIDIPSLQDPVIETAKSGESKKVRLNSGRTHRTFSRSNWDMNGRFYGGWWQQINSIWRAKITIDTEPTIEADYQGLHVAMLYAEAGKELTHDPYLLPQYKNLSFPPKLVRTLAKQLVLTAINAKEKSSAYKAFRGEFPEGHAGKNMTNKYLDELLEAILARNPSLSDYLFTDQGICLMRKDSDITAFIHNHFTKKGIPVLSVHDSYIVDCNHVGELRRVMADASEAVVGRPLKSSVNIPGREEFEPVDEAALKKHIHELEWAAHERVEPACEGYVERVLAYMAKTGRSIGPYGEEPWPEGLD</sequence>
<feature type="non-terminal residue" evidence="1">
    <location>
        <position position="1"/>
    </location>
</feature>
<dbReference type="Proteomes" id="UP001429564">
    <property type="component" value="Unassembled WGS sequence"/>
</dbReference>
<accession>A0ABX0WGL6</accession>
<keyword evidence="2" id="KW-1185">Reference proteome</keyword>
<dbReference type="EMBL" id="QHLQ01000055">
    <property type="protein sequence ID" value="NIZ63510.1"/>
    <property type="molecule type" value="Genomic_DNA"/>
</dbReference>